<gene>
    <name evidence="2" type="ORF">H5410_035690</name>
</gene>
<dbReference type="Gene3D" id="2.30.30.140">
    <property type="match status" value="1"/>
</dbReference>
<dbReference type="AlphaFoldDB" id="A0A9J5Y3C3"/>
<evidence type="ECO:0000259" key="1">
    <source>
        <dbReference type="Pfam" id="PF21743"/>
    </source>
</evidence>
<protein>
    <recommendedName>
        <fullName evidence="1">PTM/DIR17-like Tudor domain-containing protein</fullName>
    </recommendedName>
</protein>
<comment type="caution">
    <text evidence="2">The sequence shown here is derived from an EMBL/GenBank/DDBJ whole genome shotgun (WGS) entry which is preliminary data.</text>
</comment>
<dbReference type="Pfam" id="PF21743">
    <property type="entry name" value="PTM_DIR17_Tudor"/>
    <property type="match status" value="1"/>
</dbReference>
<feature type="domain" description="PTM/DIR17-like Tudor" evidence="1">
    <location>
        <begin position="45"/>
        <end position="75"/>
    </location>
</feature>
<dbReference type="OrthoDB" id="168165at2759"/>
<name>A0A9J5Y3C3_SOLCO</name>
<sequence length="78" mass="9091">MLAYSDYFDYSFPALHMDESLARGVLGIPGESTVVINGKRSSQVIWDRYYNGKLIKFDEETAWFRVKYEDGDIEEDLE</sequence>
<dbReference type="Proteomes" id="UP000824120">
    <property type="component" value="Chromosome 7"/>
</dbReference>
<evidence type="ECO:0000313" key="2">
    <source>
        <dbReference type="EMBL" id="KAG5594458.1"/>
    </source>
</evidence>
<proteinExistence type="predicted"/>
<keyword evidence="3" id="KW-1185">Reference proteome</keyword>
<dbReference type="InterPro" id="IPR047365">
    <property type="entry name" value="Tudor_AtPTM-like"/>
</dbReference>
<accession>A0A9J5Y3C3</accession>
<dbReference type="EMBL" id="JACXVP010000007">
    <property type="protein sequence ID" value="KAG5594458.1"/>
    <property type="molecule type" value="Genomic_DNA"/>
</dbReference>
<organism evidence="2 3">
    <name type="scientific">Solanum commersonii</name>
    <name type="common">Commerson's wild potato</name>
    <name type="synonym">Commerson's nightshade</name>
    <dbReference type="NCBI Taxonomy" id="4109"/>
    <lineage>
        <taxon>Eukaryota</taxon>
        <taxon>Viridiplantae</taxon>
        <taxon>Streptophyta</taxon>
        <taxon>Embryophyta</taxon>
        <taxon>Tracheophyta</taxon>
        <taxon>Spermatophyta</taxon>
        <taxon>Magnoliopsida</taxon>
        <taxon>eudicotyledons</taxon>
        <taxon>Gunneridae</taxon>
        <taxon>Pentapetalae</taxon>
        <taxon>asterids</taxon>
        <taxon>lamiids</taxon>
        <taxon>Solanales</taxon>
        <taxon>Solanaceae</taxon>
        <taxon>Solanoideae</taxon>
        <taxon>Solaneae</taxon>
        <taxon>Solanum</taxon>
    </lineage>
</organism>
<reference evidence="2 3" key="1">
    <citation type="submission" date="2020-09" db="EMBL/GenBank/DDBJ databases">
        <title>De no assembly of potato wild relative species, Solanum commersonii.</title>
        <authorList>
            <person name="Cho K."/>
        </authorList>
    </citation>
    <scope>NUCLEOTIDE SEQUENCE [LARGE SCALE GENOMIC DNA]</scope>
    <source>
        <strain evidence="2">LZ3.2</strain>
        <tissue evidence="2">Leaf</tissue>
    </source>
</reference>
<evidence type="ECO:0000313" key="3">
    <source>
        <dbReference type="Proteomes" id="UP000824120"/>
    </source>
</evidence>